<dbReference type="Proteomes" id="UP000000763">
    <property type="component" value="Chromosome 6"/>
</dbReference>
<proteinExistence type="predicted"/>
<dbReference type="InterPro" id="IPR036259">
    <property type="entry name" value="MFS_trans_sf"/>
</dbReference>
<name>A0A0P0WW35_ORYSJ</name>
<dbReference type="SMR" id="A0A0P0WW35"/>
<organism evidence="2 3">
    <name type="scientific">Oryza sativa subsp. japonica</name>
    <name type="common">Rice</name>
    <dbReference type="NCBI Taxonomy" id="39947"/>
    <lineage>
        <taxon>Eukaryota</taxon>
        <taxon>Viridiplantae</taxon>
        <taxon>Streptophyta</taxon>
        <taxon>Embryophyta</taxon>
        <taxon>Tracheophyta</taxon>
        <taxon>Spermatophyta</taxon>
        <taxon>Magnoliopsida</taxon>
        <taxon>Liliopsida</taxon>
        <taxon>Poales</taxon>
        <taxon>Poaceae</taxon>
        <taxon>BOP clade</taxon>
        <taxon>Oryzoideae</taxon>
        <taxon>Oryzeae</taxon>
        <taxon>Oryzinae</taxon>
        <taxon>Oryza</taxon>
        <taxon>Oryza sativa</taxon>
    </lineage>
</organism>
<keyword evidence="1" id="KW-1133">Transmembrane helix</keyword>
<protein>
    <submittedName>
        <fullName evidence="2">Os06g0324150 protein</fullName>
    </submittedName>
</protein>
<dbReference type="EMBL" id="AP008212">
    <property type="protein sequence ID" value="BAH93488.1"/>
    <property type="molecule type" value="Genomic_DNA"/>
</dbReference>
<accession>A0A0P0WW35</accession>
<feature type="transmembrane region" description="Helical" evidence="1">
    <location>
        <begin position="39"/>
        <end position="55"/>
    </location>
</feature>
<dbReference type="KEGG" id="dosa:Os06g0324150"/>
<reference evidence="3" key="2">
    <citation type="journal article" date="2008" name="Nucleic Acids Res.">
        <title>The rice annotation project database (RAP-DB): 2008 update.</title>
        <authorList>
            <consortium name="The rice annotation project (RAP)"/>
        </authorList>
    </citation>
    <scope>GENOME REANNOTATION</scope>
    <source>
        <strain evidence="3">cv. Nipponbare</strain>
    </source>
</reference>
<feature type="transmembrane region" description="Helical" evidence="1">
    <location>
        <begin position="62"/>
        <end position="83"/>
    </location>
</feature>
<sequence>MDITCLTREGLHTTMKMNWNMMFFRRVPHQENAVATNNISIWMGTIFIFALFSAFRSDSYTGCYFTWIMLQFIFIVIYAPSVLT</sequence>
<keyword evidence="1" id="KW-0812">Transmembrane</keyword>
<dbReference type="AlphaFoldDB" id="A0A0P0WW35"/>
<gene>
    <name evidence="2" type="ordered locus">Os06g0324150</name>
</gene>
<dbReference type="Gramene" id="Os06t0324150-01">
    <property type="protein sequence ID" value="Os06t0324150-01"/>
    <property type="gene ID" value="Os06g0324150"/>
</dbReference>
<evidence type="ECO:0000256" key="1">
    <source>
        <dbReference type="SAM" id="Phobius"/>
    </source>
</evidence>
<evidence type="ECO:0000313" key="3">
    <source>
        <dbReference type="Proteomes" id="UP000000763"/>
    </source>
</evidence>
<evidence type="ECO:0000313" key="2">
    <source>
        <dbReference type="EMBL" id="BAH93488.1"/>
    </source>
</evidence>
<dbReference type="Gene3D" id="1.20.1250.20">
    <property type="entry name" value="MFS general substrate transporter like domains"/>
    <property type="match status" value="1"/>
</dbReference>
<keyword evidence="1" id="KW-0472">Membrane</keyword>
<reference evidence="2 3" key="1">
    <citation type="journal article" date="2005" name="Nature">
        <title>The map-based sequence of the rice genome.</title>
        <authorList>
            <consortium name="International rice genome sequencing project (IRGSP)"/>
            <person name="Matsumoto T."/>
            <person name="Wu J."/>
            <person name="Kanamori H."/>
            <person name="Katayose Y."/>
            <person name="Fujisawa M."/>
            <person name="Namiki N."/>
            <person name="Mizuno H."/>
            <person name="Yamamoto K."/>
            <person name="Antonio B.A."/>
            <person name="Baba T."/>
            <person name="Sakata K."/>
            <person name="Nagamura Y."/>
            <person name="Aoki H."/>
            <person name="Arikawa K."/>
            <person name="Arita K."/>
            <person name="Bito T."/>
            <person name="Chiden Y."/>
            <person name="Fujitsuka N."/>
            <person name="Fukunaka R."/>
            <person name="Hamada M."/>
            <person name="Harada C."/>
            <person name="Hayashi A."/>
            <person name="Hijishita S."/>
            <person name="Honda M."/>
            <person name="Hosokawa S."/>
            <person name="Ichikawa Y."/>
            <person name="Idonuma A."/>
            <person name="Iijima M."/>
            <person name="Ikeda M."/>
            <person name="Ikeno M."/>
            <person name="Ito K."/>
            <person name="Ito S."/>
            <person name="Ito T."/>
            <person name="Ito Y."/>
            <person name="Ito Y."/>
            <person name="Iwabuchi A."/>
            <person name="Kamiya K."/>
            <person name="Karasawa W."/>
            <person name="Kurita K."/>
            <person name="Katagiri S."/>
            <person name="Kikuta A."/>
            <person name="Kobayashi H."/>
            <person name="Kobayashi N."/>
            <person name="Machita K."/>
            <person name="Maehara T."/>
            <person name="Masukawa M."/>
            <person name="Mizubayashi T."/>
            <person name="Mukai Y."/>
            <person name="Nagasaki H."/>
            <person name="Nagata Y."/>
            <person name="Naito S."/>
            <person name="Nakashima M."/>
            <person name="Nakama Y."/>
            <person name="Nakamichi Y."/>
            <person name="Nakamura M."/>
            <person name="Meguro A."/>
            <person name="Negishi M."/>
            <person name="Ohta I."/>
            <person name="Ohta T."/>
            <person name="Okamoto M."/>
            <person name="Ono N."/>
            <person name="Saji S."/>
            <person name="Sakaguchi M."/>
            <person name="Sakai K."/>
            <person name="Shibata M."/>
            <person name="Shimokawa T."/>
            <person name="Song J."/>
            <person name="Takazaki Y."/>
            <person name="Terasawa K."/>
            <person name="Tsugane M."/>
            <person name="Tsuji K."/>
            <person name="Ueda S."/>
            <person name="Waki K."/>
            <person name="Yamagata H."/>
            <person name="Yamamoto M."/>
            <person name="Yamamoto S."/>
            <person name="Yamane H."/>
            <person name="Yoshiki S."/>
            <person name="Yoshihara R."/>
            <person name="Yukawa K."/>
            <person name="Zhong H."/>
            <person name="Yano M."/>
            <person name="Yuan Q."/>
            <person name="Ouyang S."/>
            <person name="Liu J."/>
            <person name="Jones K.M."/>
            <person name="Gansberger K."/>
            <person name="Moffat K."/>
            <person name="Hill J."/>
            <person name="Bera J."/>
            <person name="Fadrosh D."/>
            <person name="Jin S."/>
            <person name="Johri S."/>
            <person name="Kim M."/>
            <person name="Overton L."/>
            <person name="Reardon M."/>
            <person name="Tsitrin T."/>
            <person name="Vuong H."/>
            <person name="Weaver B."/>
            <person name="Ciecko A."/>
            <person name="Tallon L."/>
            <person name="Jackson J."/>
            <person name="Pai G."/>
            <person name="Aken S.V."/>
            <person name="Utterback T."/>
            <person name="Reidmuller S."/>
            <person name="Feldblyum T."/>
            <person name="Hsiao J."/>
            <person name="Zismann V."/>
            <person name="Iobst S."/>
            <person name="de Vazeille A.R."/>
            <person name="Buell C.R."/>
            <person name="Ying K."/>
            <person name="Li Y."/>
            <person name="Lu T."/>
            <person name="Huang Y."/>
            <person name="Zhao Q."/>
            <person name="Feng Q."/>
            <person name="Zhang L."/>
            <person name="Zhu J."/>
            <person name="Weng Q."/>
            <person name="Mu J."/>
            <person name="Lu Y."/>
            <person name="Fan D."/>
            <person name="Liu Y."/>
            <person name="Guan J."/>
            <person name="Zhang Y."/>
            <person name="Yu S."/>
            <person name="Liu X."/>
            <person name="Zhang Y."/>
            <person name="Hong G."/>
            <person name="Han B."/>
            <person name="Choisne N."/>
            <person name="Demange N."/>
            <person name="Orjeda G."/>
            <person name="Samain S."/>
            <person name="Cattolico L."/>
            <person name="Pelletier E."/>
            <person name="Couloux A."/>
            <person name="Segurens B."/>
            <person name="Wincker P."/>
            <person name="D'Hont A."/>
            <person name="Scarpelli C."/>
            <person name="Weissenbach J."/>
            <person name="Salanoubat M."/>
            <person name="Quetier F."/>
            <person name="Yu Y."/>
            <person name="Kim H.R."/>
            <person name="Rambo T."/>
            <person name="Currie J."/>
            <person name="Collura K."/>
            <person name="Luo M."/>
            <person name="Yang T."/>
            <person name="Ammiraju J.S.S."/>
            <person name="Engler F."/>
            <person name="Soderlund C."/>
            <person name="Wing R.A."/>
            <person name="Palmer L.E."/>
            <person name="de la Bastide M."/>
            <person name="Spiegel L."/>
            <person name="Nascimento L."/>
            <person name="Zutavern T."/>
            <person name="O'Shaughnessy A."/>
            <person name="Dike S."/>
            <person name="Dedhia N."/>
            <person name="Preston R."/>
            <person name="Balija V."/>
            <person name="McCombie W.R."/>
            <person name="Chow T."/>
            <person name="Chen H."/>
            <person name="Chung M."/>
            <person name="Chen C."/>
            <person name="Shaw J."/>
            <person name="Wu H."/>
            <person name="Hsiao K."/>
            <person name="Chao Y."/>
            <person name="Chu M."/>
            <person name="Cheng C."/>
            <person name="Hour A."/>
            <person name="Lee P."/>
            <person name="Lin S."/>
            <person name="Lin Y."/>
            <person name="Liou J."/>
            <person name="Liu S."/>
            <person name="Hsing Y."/>
            <person name="Raghuvanshi S."/>
            <person name="Mohanty A."/>
            <person name="Bharti A.K."/>
            <person name="Gaur A."/>
            <person name="Gupta V."/>
            <person name="Kumar D."/>
            <person name="Ravi V."/>
            <person name="Vij S."/>
            <person name="Kapur A."/>
            <person name="Khurana P."/>
            <person name="Khurana P."/>
            <person name="Khurana J.P."/>
            <person name="Tyagi A.K."/>
            <person name="Gaikwad K."/>
            <person name="Singh A."/>
            <person name="Dalal V."/>
            <person name="Srivastava S."/>
            <person name="Dixit A."/>
            <person name="Pal A.K."/>
            <person name="Ghazi I.A."/>
            <person name="Yadav M."/>
            <person name="Pandit A."/>
            <person name="Bhargava A."/>
            <person name="Sureshbabu K."/>
            <person name="Batra K."/>
            <person name="Sharma T.R."/>
            <person name="Mohapatra T."/>
            <person name="Singh N.K."/>
            <person name="Messing J."/>
            <person name="Nelson A.B."/>
            <person name="Fuks G."/>
            <person name="Kavchok S."/>
            <person name="Keizer G."/>
            <person name="Linton E."/>
            <person name="Llaca V."/>
            <person name="Song R."/>
            <person name="Tanyolac B."/>
            <person name="Young S."/>
            <person name="Ho-Il K."/>
            <person name="Hahn J.H."/>
            <person name="Sangsakoo G."/>
            <person name="Vanavichit A."/>
            <person name="de Mattos Luiz.A.T."/>
            <person name="Zimmer P.D."/>
            <person name="Malone G."/>
            <person name="Dellagostin O."/>
            <person name="de Oliveira A.C."/>
            <person name="Bevan M."/>
            <person name="Bancroft I."/>
            <person name="Minx P."/>
            <person name="Cordum H."/>
            <person name="Wilson R."/>
            <person name="Cheng Z."/>
            <person name="Jin W."/>
            <person name="Jiang J."/>
            <person name="Leong S.A."/>
            <person name="Iwama H."/>
            <person name="Gojobori T."/>
            <person name="Itoh T."/>
            <person name="Niimura Y."/>
            <person name="Fujii Y."/>
            <person name="Habara T."/>
            <person name="Sakai H."/>
            <person name="Sato Y."/>
            <person name="Wilson G."/>
            <person name="Kumar K."/>
            <person name="McCouch S."/>
            <person name="Juretic N."/>
            <person name="Hoen D."/>
            <person name="Wright S."/>
            <person name="Bruskiewich R."/>
            <person name="Bureau T."/>
            <person name="Miyao A."/>
            <person name="Hirochika H."/>
            <person name="Nishikawa T."/>
            <person name="Kadowaki K."/>
            <person name="Sugiura M."/>
            <person name="Burr B."/>
            <person name="Sasaki T."/>
        </authorList>
    </citation>
    <scope>NUCLEOTIDE SEQUENCE [LARGE SCALE GENOMIC DNA]</scope>
    <source>
        <strain evidence="3">cv. Nipponbare</strain>
    </source>
</reference>